<evidence type="ECO:0000313" key="2">
    <source>
        <dbReference type="EMBL" id="CAK60291.1"/>
    </source>
</evidence>
<evidence type="ECO:0008006" key="4">
    <source>
        <dbReference type="Google" id="ProtNLM"/>
    </source>
</evidence>
<dbReference type="OMA" id="VELEHKF"/>
<dbReference type="RefSeq" id="XP_001427689.1">
    <property type="nucleotide sequence ID" value="XM_001427652.1"/>
</dbReference>
<dbReference type="HOGENOM" id="CLU_853808_0_0_1"/>
<keyword evidence="1" id="KW-0175">Coiled coil</keyword>
<evidence type="ECO:0000256" key="1">
    <source>
        <dbReference type="SAM" id="Coils"/>
    </source>
</evidence>
<dbReference type="OrthoDB" id="310100at2759"/>
<dbReference type="GeneID" id="5013486"/>
<dbReference type="KEGG" id="ptm:GSPATT00005039001"/>
<feature type="coiled-coil region" evidence="1">
    <location>
        <begin position="23"/>
        <end position="92"/>
    </location>
</feature>
<dbReference type="EMBL" id="CT868008">
    <property type="protein sequence ID" value="CAK60291.1"/>
    <property type="molecule type" value="Genomic_DNA"/>
</dbReference>
<reference evidence="2 3" key="1">
    <citation type="journal article" date="2006" name="Nature">
        <title>Global trends of whole-genome duplications revealed by the ciliate Paramecium tetraurelia.</title>
        <authorList>
            <consortium name="Genoscope"/>
            <person name="Aury J.-M."/>
            <person name="Jaillon O."/>
            <person name="Duret L."/>
            <person name="Noel B."/>
            <person name="Jubin C."/>
            <person name="Porcel B.M."/>
            <person name="Segurens B."/>
            <person name="Daubin V."/>
            <person name="Anthouard V."/>
            <person name="Aiach N."/>
            <person name="Arnaiz O."/>
            <person name="Billaut A."/>
            <person name="Beisson J."/>
            <person name="Blanc I."/>
            <person name="Bouhouche K."/>
            <person name="Camara F."/>
            <person name="Duharcourt S."/>
            <person name="Guigo R."/>
            <person name="Gogendeau D."/>
            <person name="Katinka M."/>
            <person name="Keller A.-M."/>
            <person name="Kissmehl R."/>
            <person name="Klotz C."/>
            <person name="Koll F."/>
            <person name="Le Moue A."/>
            <person name="Lepere C."/>
            <person name="Malinsky S."/>
            <person name="Nowacki M."/>
            <person name="Nowak J.K."/>
            <person name="Plattner H."/>
            <person name="Poulain J."/>
            <person name="Ruiz F."/>
            <person name="Serrano V."/>
            <person name="Zagulski M."/>
            <person name="Dessen P."/>
            <person name="Betermier M."/>
            <person name="Weissenbach J."/>
            <person name="Scarpelli C."/>
            <person name="Schachter V."/>
            <person name="Sperling L."/>
            <person name="Meyer E."/>
            <person name="Cohen J."/>
            <person name="Wincker P."/>
        </authorList>
    </citation>
    <scope>NUCLEOTIDE SEQUENCE [LARGE SCALE GENOMIC DNA]</scope>
    <source>
        <strain evidence="2 3">Stock d4-2</strain>
    </source>
</reference>
<keyword evidence="3" id="KW-1185">Reference proteome</keyword>
<feature type="coiled-coil region" evidence="1">
    <location>
        <begin position="192"/>
        <end position="219"/>
    </location>
</feature>
<protein>
    <recommendedName>
        <fullName evidence="4">Cilia- and flagella-associated protein 157</fullName>
    </recommendedName>
</protein>
<sequence length="315" mass="37323">METNRLRKSIKVELEHKFIRQKAEFLESVEKQLQTKQEKLKEQIQEDYQNLINANVKIAVLERKNDEKDKIIAEQEIIIRGYSATINNLQNQFQQLPKNKKSAFEEMEDQRMIDQPQNQVEDLKMKNLRLSLKLTKLLTFFTEFKLYESEFARIAVSDECSCEQLYKPKLPNQQDLLNQLKQQEIYFQSLLRQQLSDKHEDLTSEVKDLKKKLMRHDLTTTIDKEKQKKAISFLGEQVEDQKKYIAGLLWQIKEKSNTTKCRTFNDILLKKRVLSTEGNEPIFDVNKSGRKVIVDRFKLSTLQCIAQQRLHTLNN</sequence>
<dbReference type="Proteomes" id="UP000000600">
    <property type="component" value="Unassembled WGS sequence"/>
</dbReference>
<organism evidence="2 3">
    <name type="scientific">Paramecium tetraurelia</name>
    <dbReference type="NCBI Taxonomy" id="5888"/>
    <lineage>
        <taxon>Eukaryota</taxon>
        <taxon>Sar</taxon>
        <taxon>Alveolata</taxon>
        <taxon>Ciliophora</taxon>
        <taxon>Intramacronucleata</taxon>
        <taxon>Oligohymenophorea</taxon>
        <taxon>Peniculida</taxon>
        <taxon>Parameciidae</taxon>
        <taxon>Paramecium</taxon>
    </lineage>
</organism>
<accession>A0BP24</accession>
<gene>
    <name evidence="2" type="ORF">GSPATT00005039001</name>
</gene>
<name>A0BP24_PARTE</name>
<evidence type="ECO:0000313" key="3">
    <source>
        <dbReference type="Proteomes" id="UP000000600"/>
    </source>
</evidence>
<proteinExistence type="predicted"/>
<dbReference type="AlphaFoldDB" id="A0BP24"/>
<dbReference type="InParanoid" id="A0BP24"/>